<keyword evidence="3" id="KW-1185">Reference proteome</keyword>
<evidence type="ECO:0000256" key="1">
    <source>
        <dbReference type="SAM" id="MobiDB-lite"/>
    </source>
</evidence>
<dbReference type="AlphaFoldDB" id="A0A5B7IRE5"/>
<organism evidence="2 3">
    <name type="scientific">Portunus trituberculatus</name>
    <name type="common">Swimming crab</name>
    <name type="synonym">Neptunus trituberculatus</name>
    <dbReference type="NCBI Taxonomy" id="210409"/>
    <lineage>
        <taxon>Eukaryota</taxon>
        <taxon>Metazoa</taxon>
        <taxon>Ecdysozoa</taxon>
        <taxon>Arthropoda</taxon>
        <taxon>Crustacea</taxon>
        <taxon>Multicrustacea</taxon>
        <taxon>Malacostraca</taxon>
        <taxon>Eumalacostraca</taxon>
        <taxon>Eucarida</taxon>
        <taxon>Decapoda</taxon>
        <taxon>Pleocyemata</taxon>
        <taxon>Brachyura</taxon>
        <taxon>Eubrachyura</taxon>
        <taxon>Portunoidea</taxon>
        <taxon>Portunidae</taxon>
        <taxon>Portuninae</taxon>
        <taxon>Portunus</taxon>
    </lineage>
</organism>
<comment type="caution">
    <text evidence="2">The sequence shown here is derived from an EMBL/GenBank/DDBJ whole genome shotgun (WGS) entry which is preliminary data.</text>
</comment>
<feature type="compositionally biased region" description="Basic residues" evidence="1">
    <location>
        <begin position="50"/>
        <end position="70"/>
    </location>
</feature>
<sequence>MSSRKEDGDLDGWRGLTVYQGMARATGRGWVSAAAPPPPRVICGASSHSHSPRAHSQGKGHAQGHPRHLLPHSSDKPGEFSTKMASMRGSAACSSLLLRQSARPSPVWVVVGTSQGASMLARV</sequence>
<accession>A0A5B7IRE5</accession>
<dbReference type="Proteomes" id="UP000324222">
    <property type="component" value="Unassembled WGS sequence"/>
</dbReference>
<name>A0A5B7IRE5_PORTR</name>
<dbReference type="EMBL" id="VSRR010067068">
    <property type="protein sequence ID" value="MPC85015.1"/>
    <property type="molecule type" value="Genomic_DNA"/>
</dbReference>
<protein>
    <submittedName>
        <fullName evidence="2">Uncharacterized protein</fullName>
    </submittedName>
</protein>
<feature type="region of interest" description="Disordered" evidence="1">
    <location>
        <begin position="41"/>
        <end position="85"/>
    </location>
</feature>
<gene>
    <name evidence="2" type="ORF">E2C01_079773</name>
</gene>
<proteinExistence type="predicted"/>
<reference evidence="2 3" key="1">
    <citation type="submission" date="2019-05" db="EMBL/GenBank/DDBJ databases">
        <title>Another draft genome of Portunus trituberculatus and its Hox gene families provides insights of decapod evolution.</title>
        <authorList>
            <person name="Jeong J.-H."/>
            <person name="Song I."/>
            <person name="Kim S."/>
            <person name="Choi T."/>
            <person name="Kim D."/>
            <person name="Ryu S."/>
            <person name="Kim W."/>
        </authorList>
    </citation>
    <scope>NUCLEOTIDE SEQUENCE [LARGE SCALE GENOMIC DNA]</scope>
    <source>
        <tissue evidence="2">Muscle</tissue>
    </source>
</reference>
<evidence type="ECO:0000313" key="2">
    <source>
        <dbReference type="EMBL" id="MPC85015.1"/>
    </source>
</evidence>
<evidence type="ECO:0000313" key="3">
    <source>
        <dbReference type="Proteomes" id="UP000324222"/>
    </source>
</evidence>